<dbReference type="PROSITE" id="PS50865">
    <property type="entry name" value="ZF_MYND_2"/>
    <property type="match status" value="1"/>
</dbReference>
<dbReference type="Proteomes" id="UP000239649">
    <property type="component" value="Unassembled WGS sequence"/>
</dbReference>
<dbReference type="Gene3D" id="6.10.140.2220">
    <property type="match status" value="1"/>
</dbReference>
<evidence type="ECO:0000313" key="6">
    <source>
        <dbReference type="EMBL" id="PSC67560.1"/>
    </source>
</evidence>
<dbReference type="AlphaFoldDB" id="A0A2P6V0E0"/>
<gene>
    <name evidence="6" type="ORF">C2E20_8769</name>
</gene>
<evidence type="ECO:0000256" key="1">
    <source>
        <dbReference type="ARBA" id="ARBA00022723"/>
    </source>
</evidence>
<keyword evidence="3" id="KW-0862">Zinc</keyword>
<feature type="domain" description="MYND-type" evidence="5">
    <location>
        <begin position="59"/>
        <end position="105"/>
    </location>
</feature>
<evidence type="ECO:0000256" key="2">
    <source>
        <dbReference type="ARBA" id="ARBA00022771"/>
    </source>
</evidence>
<sequence>MAPAANPVQQLQAQQSILLLARQLADTLQAWWETPDQQRQARLELAQAAALRGCAYLACPNAGAGGALTAGAQEGASRCSGCRVVWYCDTACSHADWAAGHRRVCKHLGAARAAAQAAGQAASGSG</sequence>
<keyword evidence="1" id="KW-0479">Metal-binding</keyword>
<dbReference type="EMBL" id="LHPF02000054">
    <property type="protein sequence ID" value="PSC67560.1"/>
    <property type="molecule type" value="Genomic_DNA"/>
</dbReference>
<evidence type="ECO:0000256" key="4">
    <source>
        <dbReference type="PROSITE-ProRule" id="PRU00134"/>
    </source>
</evidence>
<evidence type="ECO:0000259" key="5">
    <source>
        <dbReference type="PROSITE" id="PS50865"/>
    </source>
</evidence>
<keyword evidence="7" id="KW-1185">Reference proteome</keyword>
<reference evidence="6 7" key="1">
    <citation type="journal article" date="2018" name="Plant J.">
        <title>Genome sequences of Chlorella sorokiniana UTEX 1602 and Micractinium conductrix SAG 241.80: implications to maltose excretion by a green alga.</title>
        <authorList>
            <person name="Arriola M.B."/>
            <person name="Velmurugan N."/>
            <person name="Zhang Y."/>
            <person name="Plunkett M.H."/>
            <person name="Hondzo H."/>
            <person name="Barney B.M."/>
        </authorList>
    </citation>
    <scope>NUCLEOTIDE SEQUENCE [LARGE SCALE GENOMIC DNA]</scope>
    <source>
        <strain evidence="6 7">SAG 241.80</strain>
    </source>
</reference>
<protein>
    <recommendedName>
        <fullName evidence="5">MYND-type domain-containing protein</fullName>
    </recommendedName>
</protein>
<dbReference type="InterPro" id="IPR002893">
    <property type="entry name" value="Znf_MYND"/>
</dbReference>
<dbReference type="SUPFAM" id="SSF144232">
    <property type="entry name" value="HIT/MYND zinc finger-like"/>
    <property type="match status" value="1"/>
</dbReference>
<evidence type="ECO:0000256" key="3">
    <source>
        <dbReference type="ARBA" id="ARBA00022833"/>
    </source>
</evidence>
<evidence type="ECO:0000313" key="7">
    <source>
        <dbReference type="Proteomes" id="UP000239649"/>
    </source>
</evidence>
<name>A0A2P6V0E0_9CHLO</name>
<accession>A0A2P6V0E0</accession>
<organism evidence="6 7">
    <name type="scientific">Micractinium conductrix</name>
    <dbReference type="NCBI Taxonomy" id="554055"/>
    <lineage>
        <taxon>Eukaryota</taxon>
        <taxon>Viridiplantae</taxon>
        <taxon>Chlorophyta</taxon>
        <taxon>core chlorophytes</taxon>
        <taxon>Trebouxiophyceae</taxon>
        <taxon>Chlorellales</taxon>
        <taxon>Chlorellaceae</taxon>
        <taxon>Chlorella clade</taxon>
        <taxon>Micractinium</taxon>
    </lineage>
</organism>
<comment type="caution">
    <text evidence="6">The sequence shown here is derived from an EMBL/GenBank/DDBJ whole genome shotgun (WGS) entry which is preliminary data.</text>
</comment>
<proteinExistence type="predicted"/>
<keyword evidence="2 4" id="KW-0863">Zinc-finger</keyword>
<dbReference type="OrthoDB" id="515331at2759"/>
<dbReference type="Pfam" id="PF01753">
    <property type="entry name" value="zf-MYND"/>
    <property type="match status" value="1"/>
</dbReference>
<dbReference type="GO" id="GO:0008270">
    <property type="term" value="F:zinc ion binding"/>
    <property type="evidence" value="ECO:0007669"/>
    <property type="project" value="UniProtKB-KW"/>
</dbReference>